<evidence type="ECO:0000313" key="2">
    <source>
        <dbReference type="EMBL" id="MFC0049824.1"/>
    </source>
</evidence>
<reference evidence="2 3" key="1">
    <citation type="submission" date="2024-09" db="EMBL/GenBank/DDBJ databases">
        <authorList>
            <person name="Sun Q."/>
            <person name="Mori K."/>
        </authorList>
    </citation>
    <scope>NUCLEOTIDE SEQUENCE [LARGE SCALE GENOMIC DNA]</scope>
    <source>
        <strain evidence="2 3">KCTC 23315</strain>
    </source>
</reference>
<organism evidence="2 3">
    <name type="scientific">Rheinheimera tilapiae</name>
    <dbReference type="NCBI Taxonomy" id="875043"/>
    <lineage>
        <taxon>Bacteria</taxon>
        <taxon>Pseudomonadati</taxon>
        <taxon>Pseudomonadota</taxon>
        <taxon>Gammaproteobacteria</taxon>
        <taxon>Chromatiales</taxon>
        <taxon>Chromatiaceae</taxon>
        <taxon>Rheinheimera</taxon>
    </lineage>
</organism>
<protein>
    <submittedName>
        <fullName evidence="2">Uncharacterized protein</fullName>
    </submittedName>
</protein>
<accession>A0ABV6BHE6</accession>
<keyword evidence="3" id="KW-1185">Reference proteome</keyword>
<evidence type="ECO:0000313" key="3">
    <source>
        <dbReference type="Proteomes" id="UP001589813"/>
    </source>
</evidence>
<sequence>MHRYKGILGLLALQFATATNATEGRTLCTQQADLVEFIMTVRADGFPRQGAEAELQKRYPTAPAGYWQQDLPQHLLKFSYNTDGLKPVAAREYFFNLCLTEITDIDTDTATAALFAVAKDCQNQFDSDKTKVTACVEKAAEPVLLNAWNAKHKGAK</sequence>
<evidence type="ECO:0000256" key="1">
    <source>
        <dbReference type="SAM" id="SignalP"/>
    </source>
</evidence>
<dbReference type="RefSeq" id="WP_377246411.1">
    <property type="nucleotide sequence ID" value="NZ_JBHLXP010000004.1"/>
</dbReference>
<name>A0ABV6BHE6_9GAMM</name>
<feature type="signal peptide" evidence="1">
    <location>
        <begin position="1"/>
        <end position="21"/>
    </location>
</feature>
<gene>
    <name evidence="2" type="ORF">ACFFJP_16105</name>
</gene>
<comment type="caution">
    <text evidence="2">The sequence shown here is derived from an EMBL/GenBank/DDBJ whole genome shotgun (WGS) entry which is preliminary data.</text>
</comment>
<dbReference type="Proteomes" id="UP001589813">
    <property type="component" value="Unassembled WGS sequence"/>
</dbReference>
<dbReference type="EMBL" id="JBHLXP010000004">
    <property type="protein sequence ID" value="MFC0049824.1"/>
    <property type="molecule type" value="Genomic_DNA"/>
</dbReference>
<proteinExistence type="predicted"/>
<feature type="chain" id="PRO_5047027220" evidence="1">
    <location>
        <begin position="22"/>
        <end position="156"/>
    </location>
</feature>
<keyword evidence="1" id="KW-0732">Signal</keyword>